<proteinExistence type="predicted"/>
<dbReference type="InterPro" id="IPR004788">
    <property type="entry name" value="Ribose5P_isomerase_type_A"/>
</dbReference>
<dbReference type="GO" id="GO:0006014">
    <property type="term" value="P:D-ribose metabolic process"/>
    <property type="evidence" value="ECO:0007669"/>
    <property type="project" value="TreeGrafter"/>
</dbReference>
<dbReference type="EC" id="5.3.1.6" evidence="2"/>
<dbReference type="InterPro" id="IPR037171">
    <property type="entry name" value="NagB/RpiA_transferase-like"/>
</dbReference>
<dbReference type="Proteomes" id="UP000030147">
    <property type="component" value="Unassembled WGS sequence"/>
</dbReference>
<comment type="caution">
    <text evidence="3">The sequence shown here is derived from an EMBL/GenBank/DDBJ whole genome shotgun (WGS) entry which is preliminary data.</text>
</comment>
<reference evidence="3 4" key="1">
    <citation type="journal article" date="2015" name="Stand. Genomic Sci.">
        <title>High quality draft genome sequence of the moderately halophilic bacterium Pontibacillus yanchengensis Y32(T) and comparison among Pontibacillus genomes.</title>
        <authorList>
            <person name="Huang J."/>
            <person name="Qiao Z.X."/>
            <person name="Tang J.W."/>
            <person name="Wang G."/>
        </authorList>
    </citation>
    <scope>NUCLEOTIDE SEQUENCE [LARGE SCALE GENOMIC DNA]</scope>
    <source>
        <strain evidence="3 4">Y32</strain>
    </source>
</reference>
<dbReference type="Gene3D" id="3.30.70.260">
    <property type="match status" value="1"/>
</dbReference>
<dbReference type="SUPFAM" id="SSF75445">
    <property type="entry name" value="D-ribose-5-phosphate isomerase (RpiA), lid domain"/>
    <property type="match status" value="1"/>
</dbReference>
<dbReference type="STRING" id="1385514.N782_10545"/>
<keyword evidence="4" id="KW-1185">Reference proteome</keyword>
<dbReference type="PANTHER" id="PTHR11934:SF0">
    <property type="entry name" value="RIBOSE-5-PHOSPHATE ISOMERASE"/>
    <property type="match status" value="1"/>
</dbReference>
<dbReference type="Gene3D" id="3.40.50.1360">
    <property type="match status" value="1"/>
</dbReference>
<accession>A0A0A2TFB6</accession>
<evidence type="ECO:0000256" key="1">
    <source>
        <dbReference type="ARBA" id="ARBA00023235"/>
    </source>
</evidence>
<evidence type="ECO:0000313" key="4">
    <source>
        <dbReference type="Proteomes" id="UP000030147"/>
    </source>
</evidence>
<dbReference type="PANTHER" id="PTHR11934">
    <property type="entry name" value="RIBOSE-5-PHOSPHATE ISOMERASE"/>
    <property type="match status" value="1"/>
</dbReference>
<dbReference type="EMBL" id="AVBF01000023">
    <property type="protein sequence ID" value="KGP72791.1"/>
    <property type="molecule type" value="Genomic_DNA"/>
</dbReference>
<dbReference type="GO" id="GO:0004751">
    <property type="term" value="F:ribose-5-phosphate isomerase activity"/>
    <property type="evidence" value="ECO:0007669"/>
    <property type="project" value="UniProtKB-UniRule"/>
</dbReference>
<evidence type="ECO:0000313" key="3">
    <source>
        <dbReference type="EMBL" id="KGP72791.1"/>
    </source>
</evidence>
<dbReference type="CDD" id="cd01398">
    <property type="entry name" value="RPI_A"/>
    <property type="match status" value="1"/>
</dbReference>
<dbReference type="SUPFAM" id="SSF100950">
    <property type="entry name" value="NagB/RpiA/CoA transferase-like"/>
    <property type="match status" value="1"/>
</dbReference>
<dbReference type="NCBIfam" id="TIGR00021">
    <property type="entry name" value="rpiA"/>
    <property type="match status" value="1"/>
</dbReference>
<name>A0A0A2TFB6_9BACI</name>
<sequence length="232" mass="25358">MMWNNPLATHTQWSSNISNKQAKQHVADQIAQRAKDGDVIGVGSGSTSFLALQTIADYVKEKGYKVTAIPTSQEVMITCATLGIPTTTLATAKPDWAFDGADEVDPNHHLIKGRGGAMFHEKLVIASSPENYILVDQSKFVNRLGEKFPVPIEVDQRALHLVETKLSTFPVEKVHLRQATAKDGPVITEAGNLILDAYFSSIDKNDEMRLAAIPGVIETGLFIEYNINVISV</sequence>
<evidence type="ECO:0000256" key="2">
    <source>
        <dbReference type="NCBIfam" id="TIGR00021"/>
    </source>
</evidence>
<dbReference type="Pfam" id="PF06026">
    <property type="entry name" value="Rib_5-P_isom_A"/>
    <property type="match status" value="1"/>
</dbReference>
<keyword evidence="1 3" id="KW-0413">Isomerase</keyword>
<protein>
    <recommendedName>
        <fullName evidence="2">Ribose 5-phosphate isomerase A</fullName>
        <ecNumber evidence="2">5.3.1.6</ecNumber>
    </recommendedName>
</protein>
<organism evidence="3 4">
    <name type="scientific">Pontibacillus yanchengensis Y32</name>
    <dbReference type="NCBI Taxonomy" id="1385514"/>
    <lineage>
        <taxon>Bacteria</taxon>
        <taxon>Bacillati</taxon>
        <taxon>Bacillota</taxon>
        <taxon>Bacilli</taxon>
        <taxon>Bacillales</taxon>
        <taxon>Bacillaceae</taxon>
        <taxon>Pontibacillus</taxon>
    </lineage>
</organism>
<gene>
    <name evidence="3" type="ORF">N782_10545</name>
</gene>
<dbReference type="eggNOG" id="COG0120">
    <property type="taxonomic scope" value="Bacteria"/>
</dbReference>
<dbReference type="GO" id="GO:0009052">
    <property type="term" value="P:pentose-phosphate shunt, non-oxidative branch"/>
    <property type="evidence" value="ECO:0007669"/>
    <property type="project" value="InterPro"/>
</dbReference>
<dbReference type="GO" id="GO:0005829">
    <property type="term" value="C:cytosol"/>
    <property type="evidence" value="ECO:0007669"/>
    <property type="project" value="TreeGrafter"/>
</dbReference>
<dbReference type="AlphaFoldDB" id="A0A0A2TFB6"/>